<gene>
    <name evidence="1" type="ORF">LCGC14_2142470</name>
</gene>
<reference evidence="1" key="1">
    <citation type="journal article" date="2015" name="Nature">
        <title>Complex archaea that bridge the gap between prokaryotes and eukaryotes.</title>
        <authorList>
            <person name="Spang A."/>
            <person name="Saw J.H."/>
            <person name="Jorgensen S.L."/>
            <person name="Zaremba-Niedzwiedzka K."/>
            <person name="Martijn J."/>
            <person name="Lind A.E."/>
            <person name="van Eijk R."/>
            <person name="Schleper C."/>
            <person name="Guy L."/>
            <person name="Ettema T.J."/>
        </authorList>
    </citation>
    <scope>NUCLEOTIDE SEQUENCE</scope>
</reference>
<proteinExistence type="predicted"/>
<accession>A0A0F9DXY6</accession>
<organism evidence="1">
    <name type="scientific">marine sediment metagenome</name>
    <dbReference type="NCBI Taxonomy" id="412755"/>
    <lineage>
        <taxon>unclassified sequences</taxon>
        <taxon>metagenomes</taxon>
        <taxon>ecological metagenomes</taxon>
    </lineage>
</organism>
<comment type="caution">
    <text evidence="1">The sequence shown here is derived from an EMBL/GenBank/DDBJ whole genome shotgun (WGS) entry which is preliminary data.</text>
</comment>
<dbReference type="EMBL" id="LAZR01027123">
    <property type="protein sequence ID" value="KKL66693.1"/>
    <property type="molecule type" value="Genomic_DNA"/>
</dbReference>
<feature type="non-terminal residue" evidence="1">
    <location>
        <position position="91"/>
    </location>
</feature>
<name>A0A0F9DXY6_9ZZZZ</name>
<protein>
    <submittedName>
        <fullName evidence="1">Uncharacterized protein</fullName>
    </submittedName>
</protein>
<dbReference type="AlphaFoldDB" id="A0A0F9DXY6"/>
<sequence>MRATLLFELILAFSETFFRAQGNTETADYMRKVLTLKQAGSDVDAHLQKVADILLADGPVDIGGLIDRINAEVDELLGRGSGEEVPGPASP</sequence>
<evidence type="ECO:0000313" key="1">
    <source>
        <dbReference type="EMBL" id="KKL66693.1"/>
    </source>
</evidence>